<feature type="binding site" evidence="8">
    <location>
        <position position="182"/>
    </location>
    <ligand>
        <name>substrate</name>
    </ligand>
</feature>
<comment type="subunit">
    <text evidence="8">Homodimer.</text>
</comment>
<dbReference type="GO" id="GO:0009089">
    <property type="term" value="P:lysine biosynthetic process via diaminopimelate"/>
    <property type="evidence" value="ECO:0007669"/>
    <property type="project" value="UniProtKB-UniRule"/>
</dbReference>
<keyword evidence="8" id="KW-0963">Cytoplasm</keyword>
<dbReference type="PROSITE" id="PS01326">
    <property type="entry name" value="DAP_EPIMERASE"/>
    <property type="match status" value="1"/>
</dbReference>
<dbReference type="GO" id="GO:0008837">
    <property type="term" value="F:diaminopimelate epimerase activity"/>
    <property type="evidence" value="ECO:0007669"/>
    <property type="project" value="UniProtKB-UniRule"/>
</dbReference>
<dbReference type="EC" id="5.1.1.7" evidence="3 8"/>
<feature type="binding site" evidence="8">
    <location>
        <position position="149"/>
    </location>
    <ligand>
        <name>substrate</name>
    </ligand>
</feature>
<evidence type="ECO:0000256" key="7">
    <source>
        <dbReference type="ARBA" id="ARBA00051712"/>
    </source>
</evidence>
<feature type="binding site" evidence="8">
    <location>
        <position position="65"/>
    </location>
    <ligand>
        <name>substrate</name>
    </ligand>
</feature>
<dbReference type="InterPro" id="IPR018510">
    <property type="entry name" value="DAP_epimerase_AS"/>
</dbReference>
<dbReference type="PANTHER" id="PTHR31689:SF0">
    <property type="entry name" value="DIAMINOPIMELATE EPIMERASE"/>
    <property type="match status" value="1"/>
</dbReference>
<feature type="binding site" evidence="8">
    <location>
        <position position="13"/>
    </location>
    <ligand>
        <name>substrate</name>
    </ligand>
</feature>
<accession>A0A7W6C817</accession>
<feature type="active site" description="Proton acceptor" evidence="8">
    <location>
        <position position="209"/>
    </location>
</feature>
<gene>
    <name evidence="8" type="primary">dapF</name>
    <name evidence="10" type="ORF">GGR39_001772</name>
</gene>
<organism evidence="10 11">
    <name type="scientific">Novosphingobium fluoreni</name>
    <dbReference type="NCBI Taxonomy" id="1391222"/>
    <lineage>
        <taxon>Bacteria</taxon>
        <taxon>Pseudomonadati</taxon>
        <taxon>Pseudomonadota</taxon>
        <taxon>Alphaproteobacteria</taxon>
        <taxon>Sphingomonadales</taxon>
        <taxon>Sphingomonadaceae</taxon>
        <taxon>Novosphingobium</taxon>
    </lineage>
</organism>
<dbReference type="NCBIfam" id="TIGR00652">
    <property type="entry name" value="DapF"/>
    <property type="match status" value="1"/>
</dbReference>
<feature type="site" description="Could be important to modulate the pK values of the two catalytic cysteine residues" evidence="8">
    <location>
        <position position="200"/>
    </location>
</feature>
<feature type="site" description="Could be important to modulate the pK values of the two catalytic cysteine residues" evidence="8">
    <location>
        <position position="151"/>
    </location>
</feature>
<comment type="catalytic activity">
    <reaction evidence="7 8">
        <text>(2S,6S)-2,6-diaminopimelate = meso-2,6-diaminopimelate</text>
        <dbReference type="Rhea" id="RHEA:15393"/>
        <dbReference type="ChEBI" id="CHEBI:57609"/>
        <dbReference type="ChEBI" id="CHEBI:57791"/>
        <dbReference type="EC" id="5.1.1.7"/>
    </reaction>
</comment>
<comment type="pathway">
    <text evidence="1 8">Amino-acid biosynthesis; L-lysine biosynthesis via DAP pathway; DL-2,6-diaminopimelate from LL-2,6-diaminopimelate: step 1/1.</text>
</comment>
<evidence type="ECO:0000256" key="4">
    <source>
        <dbReference type="ARBA" id="ARBA00022605"/>
    </source>
</evidence>
<comment type="function">
    <text evidence="8">Catalyzes the stereoinversion of LL-2,6-diaminopimelate (L,L-DAP) to meso-diaminopimelate (meso-DAP), a precursor of L-lysine and an essential component of the bacterial peptidoglycan.</text>
</comment>
<dbReference type="AlphaFoldDB" id="A0A7W6C817"/>
<proteinExistence type="inferred from homology"/>
<comment type="similarity">
    <text evidence="2 8">Belongs to the diaminopimelate epimerase family.</text>
</comment>
<evidence type="ECO:0000256" key="9">
    <source>
        <dbReference type="PROSITE-ProRule" id="PRU10125"/>
    </source>
</evidence>
<keyword evidence="5 8" id="KW-0457">Lysine biosynthesis</keyword>
<dbReference type="PANTHER" id="PTHR31689">
    <property type="entry name" value="DIAMINOPIMELATE EPIMERASE, CHLOROPLASTIC"/>
    <property type="match status" value="1"/>
</dbReference>
<dbReference type="Proteomes" id="UP000561459">
    <property type="component" value="Unassembled WGS sequence"/>
</dbReference>
<evidence type="ECO:0000256" key="1">
    <source>
        <dbReference type="ARBA" id="ARBA00005196"/>
    </source>
</evidence>
<comment type="caution">
    <text evidence="10">The sequence shown here is derived from an EMBL/GenBank/DDBJ whole genome shotgun (WGS) entry which is preliminary data.</text>
</comment>
<evidence type="ECO:0000256" key="2">
    <source>
        <dbReference type="ARBA" id="ARBA00010219"/>
    </source>
</evidence>
<dbReference type="RefSeq" id="WP_058736020.1">
    <property type="nucleotide sequence ID" value="NZ_JACIDY010000003.1"/>
</dbReference>
<feature type="active site" description="Proton donor" evidence="8">
    <location>
        <position position="74"/>
    </location>
</feature>
<keyword evidence="11" id="KW-1185">Reference proteome</keyword>
<dbReference type="InterPro" id="IPR001653">
    <property type="entry name" value="DAP_epimerase_DapF"/>
</dbReference>
<sequence>MRIEFTKMHGLGNDFVVLDARERAIPEIDAESAAAIADRHTGIGCDQLVVLEPSSQADFRMRIFNADGSEVEACGNATRAIGLLHGEAARIETLGGIVSAQPSKDGVAVEMGKPRFGWNEIPLAYAMDTHSLPVGWEELTDPIAVNVGNPHVIFFVPDTGAVDLARLGPEIEHDQLFPERINVNVATITSRGSIRLRVWERGAGLTRACGTGACATAIGAMRRGLVDRKVIVKLPGGPLAIEWREDGEIIMTGPAAESFRGEFDATAYGLFAFGTAG</sequence>
<keyword evidence="6 8" id="KW-0413">Isomerase</keyword>
<protein>
    <recommendedName>
        <fullName evidence="3 8">Diaminopimelate epimerase</fullName>
        <shortName evidence="8">DAP epimerase</shortName>
        <ecNumber evidence="3 8">5.1.1.7</ecNumber>
    </recommendedName>
    <alternativeName>
        <fullName evidence="8">PLP-independent amino acid racemase</fullName>
    </alternativeName>
</protein>
<name>A0A7W6C817_9SPHN</name>
<dbReference type="HAMAP" id="MF_00197">
    <property type="entry name" value="DAP_epimerase"/>
    <property type="match status" value="1"/>
</dbReference>
<feature type="binding site" evidence="8">
    <location>
        <begin position="210"/>
        <end position="211"/>
    </location>
    <ligand>
        <name>substrate</name>
    </ligand>
</feature>
<evidence type="ECO:0000313" key="10">
    <source>
        <dbReference type="EMBL" id="MBB3940122.1"/>
    </source>
</evidence>
<keyword evidence="4 8" id="KW-0028">Amino-acid biosynthesis</keyword>
<feature type="binding site" evidence="8">
    <location>
        <begin position="200"/>
        <end position="201"/>
    </location>
    <ligand>
        <name>substrate</name>
    </ligand>
</feature>
<dbReference type="EMBL" id="JACIDY010000003">
    <property type="protein sequence ID" value="MBB3940122.1"/>
    <property type="molecule type" value="Genomic_DNA"/>
</dbReference>
<dbReference type="Pfam" id="PF01678">
    <property type="entry name" value="DAP_epimerase"/>
    <property type="match status" value="2"/>
</dbReference>
<feature type="binding site" evidence="8">
    <location>
        <position position="47"/>
    </location>
    <ligand>
        <name>substrate</name>
    </ligand>
</feature>
<dbReference type="UniPathway" id="UPA00034">
    <property type="reaction ID" value="UER00025"/>
</dbReference>
<feature type="active site" evidence="9">
    <location>
        <position position="74"/>
    </location>
</feature>
<evidence type="ECO:0000256" key="3">
    <source>
        <dbReference type="ARBA" id="ARBA00013080"/>
    </source>
</evidence>
<comment type="subcellular location">
    <subcellularLocation>
        <location evidence="8">Cytoplasm</location>
    </subcellularLocation>
</comment>
<dbReference type="SUPFAM" id="SSF54506">
    <property type="entry name" value="Diaminopimelate epimerase-like"/>
    <property type="match status" value="2"/>
</dbReference>
<evidence type="ECO:0000256" key="8">
    <source>
        <dbReference type="HAMAP-Rule" id="MF_00197"/>
    </source>
</evidence>
<dbReference type="Gene3D" id="3.10.310.10">
    <property type="entry name" value="Diaminopimelate Epimerase, Chain A, domain 1"/>
    <property type="match status" value="2"/>
</dbReference>
<reference evidence="10 11" key="1">
    <citation type="submission" date="2020-08" db="EMBL/GenBank/DDBJ databases">
        <title>Genomic Encyclopedia of Type Strains, Phase IV (KMG-IV): sequencing the most valuable type-strain genomes for metagenomic binning, comparative biology and taxonomic classification.</title>
        <authorList>
            <person name="Goeker M."/>
        </authorList>
    </citation>
    <scope>NUCLEOTIDE SEQUENCE [LARGE SCALE GENOMIC DNA]</scope>
    <source>
        <strain evidence="10 11">DSM 27568</strain>
    </source>
</reference>
<evidence type="ECO:0000256" key="6">
    <source>
        <dbReference type="ARBA" id="ARBA00023235"/>
    </source>
</evidence>
<dbReference type="GO" id="GO:0005829">
    <property type="term" value="C:cytosol"/>
    <property type="evidence" value="ECO:0007669"/>
    <property type="project" value="TreeGrafter"/>
</dbReference>
<evidence type="ECO:0000313" key="11">
    <source>
        <dbReference type="Proteomes" id="UP000561459"/>
    </source>
</evidence>
<feature type="binding site" evidence="8">
    <location>
        <begin position="75"/>
        <end position="76"/>
    </location>
    <ligand>
        <name>substrate</name>
    </ligand>
</feature>
<evidence type="ECO:0000256" key="5">
    <source>
        <dbReference type="ARBA" id="ARBA00023154"/>
    </source>
</evidence>